<evidence type="ECO:0000313" key="3">
    <source>
        <dbReference type="Proteomes" id="UP001562159"/>
    </source>
</evidence>
<organism evidence="2 3">
    <name type="scientific">Rhodanobacter humi</name>
    <dbReference type="NCBI Taxonomy" id="1888173"/>
    <lineage>
        <taxon>Bacteria</taxon>
        <taxon>Pseudomonadati</taxon>
        <taxon>Pseudomonadota</taxon>
        <taxon>Gammaproteobacteria</taxon>
        <taxon>Lysobacterales</taxon>
        <taxon>Rhodanobacteraceae</taxon>
        <taxon>Rhodanobacter</taxon>
    </lineage>
</organism>
<evidence type="ECO:0000256" key="1">
    <source>
        <dbReference type="SAM" id="MobiDB-lite"/>
    </source>
</evidence>
<keyword evidence="3" id="KW-1185">Reference proteome</keyword>
<reference evidence="2 3" key="1">
    <citation type="submission" date="2024-07" db="EMBL/GenBank/DDBJ databases">
        <title>Molecular mechanisms and environmental adaptations of flagellar loss and biofilm growth of Rhodanobacter under environmental stress.</title>
        <authorList>
            <person name="Chen M."/>
        </authorList>
    </citation>
    <scope>NUCLEOTIDE SEQUENCE [LARGE SCALE GENOMIC DNA]</scope>
    <source>
        <strain evidence="2 3">RS22</strain>
    </source>
</reference>
<dbReference type="EMBL" id="JBGBPY010000001">
    <property type="protein sequence ID" value="MEY2184247.1"/>
    <property type="molecule type" value="Genomic_DNA"/>
</dbReference>
<proteinExistence type="predicted"/>
<name>A0ABV4AV34_9GAMM</name>
<evidence type="ECO:0000313" key="2">
    <source>
        <dbReference type="EMBL" id="MEY2184247.1"/>
    </source>
</evidence>
<protein>
    <recommendedName>
        <fullName evidence="4">Integrase catalytic domain-containing protein</fullName>
    </recommendedName>
</protein>
<comment type="caution">
    <text evidence="2">The sequence shown here is derived from an EMBL/GenBank/DDBJ whole genome shotgun (WGS) entry which is preliminary data.</text>
</comment>
<feature type="region of interest" description="Disordered" evidence="1">
    <location>
        <begin position="597"/>
        <end position="623"/>
    </location>
</feature>
<dbReference type="Proteomes" id="UP001562159">
    <property type="component" value="Unassembled WGS sequence"/>
</dbReference>
<accession>A0ABV4AV34</accession>
<gene>
    <name evidence="2" type="ORF">AB7878_17680</name>
</gene>
<evidence type="ECO:0008006" key="4">
    <source>
        <dbReference type="Google" id="ProtNLM"/>
    </source>
</evidence>
<sequence>MATEVSAAQMADALGWKRLDQRLVLDCHRAQFQSRCDALQAYILGASVRHAAIDHGVNRVTLTSVIAKAFSIAPDGGLYGYRACLPWGARQTSEMVASVPTRGTPYALKSLLNVLPEIRDLLGAFSAPLPPGTLPPSFNRLMREIRGIVSKRFGNNCWPLGQKDKGRRAFARYIRDMRKDALVAGNPDATTLPEPKIQSFSQLFHRQPYDRCEFDAHCKDVHFTLEVPNARGEPVKLKISKVWVLVVVEVDSSAVLAWKIVFGRGYTALDVAQCYASSLRPWTPRALCVPDMNYEPGATMPQNLEFGAMSGRVTAMDNALAHKASLPLEAWVGNYDGILHLGKPHTPEGRPAVEHFFNHLEIGALRDLPGGYIPTRHLGEKATPVSEWRSTDHPISFQALEDVMDVIMTSYNITPLPARQNRSPIDILLNYPNTPHFWPSPPHNELDAKALTSEIRTVRLRGSKRHNKPVHVRFMGVVYRHPTLDKNWDLLGSHYKAQIDLEDLRTLVLIDESLNHVCTLTASSPWNIHRHDITMRRRILKLSRSGELEIRGAHSAISAYAAFTLKSCQEGRANAADQIARLMQLTTSGAITVSFSDPAVPQGAKPSMETPLTGRVSFDHVKD</sequence>